<feature type="region of interest" description="Disordered" evidence="1">
    <location>
        <begin position="121"/>
        <end position="180"/>
    </location>
</feature>
<organism evidence="2 3">
    <name type="scientific">Pilimelia columellifera subsp. columellifera</name>
    <dbReference type="NCBI Taxonomy" id="706583"/>
    <lineage>
        <taxon>Bacteria</taxon>
        <taxon>Bacillati</taxon>
        <taxon>Actinomycetota</taxon>
        <taxon>Actinomycetes</taxon>
        <taxon>Micromonosporales</taxon>
        <taxon>Micromonosporaceae</taxon>
        <taxon>Pilimelia</taxon>
    </lineage>
</organism>
<keyword evidence="3" id="KW-1185">Reference proteome</keyword>
<dbReference type="EMBL" id="BAAARY010000012">
    <property type="protein sequence ID" value="GAA2526237.1"/>
    <property type="molecule type" value="Genomic_DNA"/>
</dbReference>
<dbReference type="RefSeq" id="WP_344172756.1">
    <property type="nucleotide sequence ID" value="NZ_BAAARY010000012.1"/>
</dbReference>
<evidence type="ECO:0000313" key="2">
    <source>
        <dbReference type="EMBL" id="GAA2526237.1"/>
    </source>
</evidence>
<name>A0ABP6AZ46_9ACTN</name>
<evidence type="ECO:0000256" key="1">
    <source>
        <dbReference type="SAM" id="MobiDB-lite"/>
    </source>
</evidence>
<sequence length="180" mass="19571">MTVLVEGIVVVKVLLGSLTEAEQGLVRETDRDSLVALDEDRLVELHTRVRRARDKHVKVYRRRAATRVGEVGGRGKARPKNTRDAGKAEIFEDALARVSRRLAMAAQASARALKAERLAEATAARDTAPPATSRRSVAPAGRPVAAAGRPPRPADAPQRRKQHAATRAAGARRQARRDSR</sequence>
<gene>
    <name evidence="2" type="ORF">GCM10010201_26170</name>
</gene>
<feature type="compositionally biased region" description="Low complexity" evidence="1">
    <location>
        <begin position="121"/>
        <end position="149"/>
    </location>
</feature>
<protein>
    <submittedName>
        <fullName evidence="2">Uncharacterized protein</fullName>
    </submittedName>
</protein>
<accession>A0ABP6AZ46</accession>
<reference evidence="3" key="1">
    <citation type="journal article" date="2019" name="Int. J. Syst. Evol. Microbiol.">
        <title>The Global Catalogue of Microorganisms (GCM) 10K type strain sequencing project: providing services to taxonomists for standard genome sequencing and annotation.</title>
        <authorList>
            <consortium name="The Broad Institute Genomics Platform"/>
            <consortium name="The Broad Institute Genome Sequencing Center for Infectious Disease"/>
            <person name="Wu L."/>
            <person name="Ma J."/>
        </authorList>
    </citation>
    <scope>NUCLEOTIDE SEQUENCE [LARGE SCALE GENOMIC DNA]</scope>
    <source>
        <strain evidence="3">JCM 3367</strain>
    </source>
</reference>
<proteinExistence type="predicted"/>
<comment type="caution">
    <text evidence="2">The sequence shown here is derived from an EMBL/GenBank/DDBJ whole genome shotgun (WGS) entry which is preliminary data.</text>
</comment>
<evidence type="ECO:0000313" key="3">
    <source>
        <dbReference type="Proteomes" id="UP001499978"/>
    </source>
</evidence>
<dbReference type="Proteomes" id="UP001499978">
    <property type="component" value="Unassembled WGS sequence"/>
</dbReference>